<dbReference type="PANTHER" id="PTHR42792:SF2">
    <property type="entry name" value="FLAGELLIN"/>
    <property type="match status" value="1"/>
</dbReference>
<dbReference type="InterPro" id="IPR001492">
    <property type="entry name" value="Flagellin"/>
</dbReference>
<feature type="domain" description="Flagellin N-terminal" evidence="5">
    <location>
        <begin position="5"/>
        <end position="139"/>
    </location>
</feature>
<dbReference type="GO" id="GO:0005576">
    <property type="term" value="C:extracellular region"/>
    <property type="evidence" value="ECO:0007669"/>
    <property type="project" value="UniProtKB-SubCell"/>
</dbReference>
<dbReference type="Gene3D" id="2.170.280.10">
    <property type="entry name" value="f41 fragment of flagellin, middle domain"/>
    <property type="match status" value="1"/>
</dbReference>
<comment type="similarity">
    <text evidence="1 3">Belongs to the bacterial flagellin family.</text>
</comment>
<dbReference type="Pfam" id="PF00700">
    <property type="entry name" value="Flagellin_C"/>
    <property type="match status" value="1"/>
</dbReference>
<evidence type="ECO:0000259" key="6">
    <source>
        <dbReference type="Pfam" id="PF00700"/>
    </source>
</evidence>
<dbReference type="Pfam" id="PF00669">
    <property type="entry name" value="Flagellin_N"/>
    <property type="match status" value="1"/>
</dbReference>
<dbReference type="InterPro" id="IPR042187">
    <property type="entry name" value="Flagellin_C_sub2"/>
</dbReference>
<protein>
    <recommendedName>
        <fullName evidence="3">Flagellin</fullName>
    </recommendedName>
</protein>
<dbReference type="InterPro" id="IPR001029">
    <property type="entry name" value="Flagellin_N"/>
</dbReference>
<evidence type="ECO:0000256" key="4">
    <source>
        <dbReference type="SAM" id="Coils"/>
    </source>
</evidence>
<comment type="caution">
    <text evidence="7">The sequence shown here is derived from an EMBL/GenBank/DDBJ whole genome shotgun (WGS) entry which is preliminary data.</text>
</comment>
<name>A0A932FX82_UNCTE</name>
<dbReference type="Gene3D" id="6.10.10.10">
    <property type="entry name" value="Flagellar export chaperone, C-terminal domain"/>
    <property type="match status" value="1"/>
</dbReference>
<evidence type="ECO:0000313" key="7">
    <source>
        <dbReference type="EMBL" id="MBI2877092.1"/>
    </source>
</evidence>
<dbReference type="Proteomes" id="UP000769766">
    <property type="component" value="Unassembled WGS sequence"/>
</dbReference>
<dbReference type="PANTHER" id="PTHR42792">
    <property type="entry name" value="FLAGELLIN"/>
    <property type="match status" value="1"/>
</dbReference>
<dbReference type="Gene3D" id="2.30.220.10">
    <property type="entry name" value="f41 fragment of flagellin, C-terminal domain"/>
    <property type="match status" value="1"/>
</dbReference>
<keyword evidence="4" id="KW-0175">Coiled coil</keyword>
<keyword evidence="7" id="KW-0282">Flagellum</keyword>
<keyword evidence="7" id="KW-0969">Cilium</keyword>
<dbReference type="InterPro" id="IPR046358">
    <property type="entry name" value="Flagellin_C"/>
</dbReference>
<dbReference type="PRINTS" id="PR00207">
    <property type="entry name" value="FLAGELLIN"/>
</dbReference>
<feature type="domain" description="Flagellin C-terminal" evidence="6">
    <location>
        <begin position="427"/>
        <end position="510"/>
    </location>
</feature>
<evidence type="ECO:0000313" key="8">
    <source>
        <dbReference type="Proteomes" id="UP000769766"/>
    </source>
</evidence>
<keyword evidence="3" id="KW-0964">Secreted</keyword>
<proteinExistence type="inferred from homology"/>
<feature type="coiled-coil region" evidence="4">
    <location>
        <begin position="432"/>
        <end position="469"/>
    </location>
</feature>
<evidence type="ECO:0000256" key="3">
    <source>
        <dbReference type="RuleBase" id="RU362073"/>
    </source>
</evidence>
<evidence type="ECO:0000259" key="5">
    <source>
        <dbReference type="Pfam" id="PF00669"/>
    </source>
</evidence>
<evidence type="ECO:0000256" key="2">
    <source>
        <dbReference type="ARBA" id="ARBA00023143"/>
    </source>
</evidence>
<dbReference type="AlphaFoldDB" id="A0A932FX82"/>
<dbReference type="GO" id="GO:0005198">
    <property type="term" value="F:structural molecule activity"/>
    <property type="evidence" value="ECO:0007669"/>
    <property type="project" value="UniProtKB-UniRule"/>
</dbReference>
<keyword evidence="2 3" id="KW-0975">Bacterial flagellum</keyword>
<dbReference type="EMBL" id="JACPRF010000283">
    <property type="protein sequence ID" value="MBI2877092.1"/>
    <property type="molecule type" value="Genomic_DNA"/>
</dbReference>
<gene>
    <name evidence="7" type="ORF">HYY20_09450</name>
</gene>
<dbReference type="Gene3D" id="6.10.280.190">
    <property type="match status" value="1"/>
</dbReference>
<evidence type="ECO:0000256" key="1">
    <source>
        <dbReference type="ARBA" id="ARBA00005709"/>
    </source>
</evidence>
<sequence length="512" mass="52864">MALTINTNLFSLNAQRNLRASENPLQTAMQRLSSGLKINSAKDDAAGLAIATRMQRQITGLSVAMRNANDGASFAQTAEGGMAEMVTSLQRIYELANQSASYNTSLDRSSINQEVSELLSELNRVVSQTRYNGEQFLNKATSIAIQVGTEVNETLSIATANVAPTAYGVNATRSDFTDTSTNQTSIASAISALALRSASLASGTTLAGQTLGNAIAASVVANNSLTVINRINEYTSQTDATAFAFGNGYVATLAVQSLDIGDGTAALNAGYLTINGVAIGSTINATTNAVLASHLVTSINNQTTSTGVTAVLLSSVDTGASTFSIAFVNTTGAAINISVATANSGTASAANSFIFGATRSASITAGQNGQIVFSAPLDTTTRTVGTASDMMVFGLSSGSTTISLNQQQSVNSVSVTTTGGASLTILAVKEGLEALNTEKAKLGAKLNRLDSTIRNLDNVRENITAARSRIMDADFAIETANMTRAQIMQQAGISILSQANSIPQQVLTLLGR</sequence>
<keyword evidence="7" id="KW-0966">Cell projection</keyword>
<comment type="subcellular location">
    <subcellularLocation>
        <location evidence="3">Secreted</location>
    </subcellularLocation>
    <subcellularLocation>
        <location evidence="3">Bacterial flagellum</location>
    </subcellularLocation>
</comment>
<accession>A0A932FX82</accession>
<reference evidence="7" key="1">
    <citation type="submission" date="2020-07" db="EMBL/GenBank/DDBJ databases">
        <title>Huge and variable diversity of episymbiotic CPR bacteria and DPANN archaea in groundwater ecosystems.</title>
        <authorList>
            <person name="He C.Y."/>
            <person name="Keren R."/>
            <person name="Whittaker M."/>
            <person name="Farag I.F."/>
            <person name="Doudna J."/>
            <person name="Cate J.H.D."/>
            <person name="Banfield J.F."/>
        </authorList>
    </citation>
    <scope>NUCLEOTIDE SEQUENCE</scope>
    <source>
        <strain evidence="7">NC_groundwater_672_Ag_B-0.1um_62_36</strain>
    </source>
</reference>
<dbReference type="GO" id="GO:0009288">
    <property type="term" value="C:bacterial-type flagellum"/>
    <property type="evidence" value="ECO:0007669"/>
    <property type="project" value="UniProtKB-SubCell"/>
</dbReference>
<comment type="function">
    <text evidence="3">Flagellin is the subunit protein which polymerizes to form the filaments of bacterial flagella.</text>
</comment>
<organism evidence="7 8">
    <name type="scientific">Tectimicrobiota bacterium</name>
    <dbReference type="NCBI Taxonomy" id="2528274"/>
    <lineage>
        <taxon>Bacteria</taxon>
        <taxon>Pseudomonadati</taxon>
        <taxon>Nitrospinota/Tectimicrobiota group</taxon>
        <taxon>Candidatus Tectimicrobiota</taxon>
    </lineage>
</organism>
<dbReference type="Gene3D" id="1.20.1330.10">
    <property type="entry name" value="f41 fragment of flagellin, N-terminal domain"/>
    <property type="match status" value="1"/>
</dbReference>
<dbReference type="SUPFAM" id="SSF64518">
    <property type="entry name" value="Phase 1 flagellin"/>
    <property type="match status" value="1"/>
</dbReference>